<dbReference type="GO" id="GO:0006281">
    <property type="term" value="P:DNA repair"/>
    <property type="evidence" value="ECO:0007669"/>
    <property type="project" value="InterPro"/>
</dbReference>
<gene>
    <name evidence="2" type="ORF">PCLFYP37_02441</name>
</gene>
<dbReference type="GO" id="GO:0003684">
    <property type="term" value="F:damaged DNA binding"/>
    <property type="evidence" value="ECO:0007669"/>
    <property type="project" value="InterPro"/>
</dbReference>
<evidence type="ECO:0000313" key="2">
    <source>
        <dbReference type="EMBL" id="VYU29817.1"/>
    </source>
</evidence>
<sequence>MSYFASECARKLREQGTCCGQVTVFAYTSRFRTDVPGNMVQQQVRMPVPTQDAAEIVHAALKALRLHAYDGHFDYKKAGVIVWGLSPREAVQTDLFE</sequence>
<feature type="domain" description="DNA polymerase Y-family little finger" evidence="1">
    <location>
        <begin position="3"/>
        <end position="95"/>
    </location>
</feature>
<reference evidence="2" key="1">
    <citation type="submission" date="2019-11" db="EMBL/GenBank/DDBJ databases">
        <authorList>
            <person name="Feng L."/>
        </authorList>
    </citation>
    <scope>NUCLEOTIDE SEQUENCE</scope>
    <source>
        <strain evidence="2">PclaraLFYP37</strain>
    </source>
</reference>
<dbReference type="Gene3D" id="3.30.1490.100">
    <property type="entry name" value="DNA polymerase, Y-family, little finger domain"/>
    <property type="match status" value="1"/>
</dbReference>
<dbReference type="AlphaFoldDB" id="A0A6N3DW38"/>
<proteinExistence type="predicted"/>
<organism evidence="2">
    <name type="scientific">Paraprevotella clara</name>
    <dbReference type="NCBI Taxonomy" id="454154"/>
    <lineage>
        <taxon>Bacteria</taxon>
        <taxon>Pseudomonadati</taxon>
        <taxon>Bacteroidota</taxon>
        <taxon>Bacteroidia</taxon>
        <taxon>Bacteroidales</taxon>
        <taxon>Prevotellaceae</taxon>
        <taxon>Paraprevotella</taxon>
    </lineage>
</organism>
<evidence type="ECO:0000259" key="1">
    <source>
        <dbReference type="Pfam" id="PF11799"/>
    </source>
</evidence>
<dbReference type="EMBL" id="CACRUT010000015">
    <property type="protein sequence ID" value="VYU29817.1"/>
    <property type="molecule type" value="Genomic_DNA"/>
</dbReference>
<dbReference type="Pfam" id="PF11799">
    <property type="entry name" value="IMS_C"/>
    <property type="match status" value="1"/>
</dbReference>
<dbReference type="InterPro" id="IPR036775">
    <property type="entry name" value="DNA_pol_Y-fam_lit_finger_sf"/>
</dbReference>
<dbReference type="InterPro" id="IPR017961">
    <property type="entry name" value="DNA_pol_Y-fam_little_finger"/>
</dbReference>
<name>A0A6N3DW38_9BACT</name>
<protein>
    <submittedName>
        <fullName evidence="2">DNA polymerase V subunit UmuC</fullName>
    </submittedName>
</protein>
<dbReference type="RefSeq" id="WP_412441972.1">
    <property type="nucleotide sequence ID" value="NZ_CACRUT010000015.1"/>
</dbReference>
<accession>A0A6N3DW38</accession>